<proteinExistence type="predicted"/>
<dbReference type="EMBL" id="CAJOBH010160858">
    <property type="protein sequence ID" value="CAF4878109.1"/>
    <property type="molecule type" value="Genomic_DNA"/>
</dbReference>
<evidence type="ECO:0000313" key="3">
    <source>
        <dbReference type="Proteomes" id="UP000681967"/>
    </source>
</evidence>
<dbReference type="AlphaFoldDB" id="A0A8S3C0H8"/>
<accession>A0A8S3C0H8</accession>
<reference evidence="1" key="1">
    <citation type="submission" date="2021-02" db="EMBL/GenBank/DDBJ databases">
        <authorList>
            <person name="Nowell W R."/>
        </authorList>
    </citation>
    <scope>NUCLEOTIDE SEQUENCE</scope>
</reference>
<comment type="caution">
    <text evidence="1">The sequence shown here is derived from an EMBL/GenBank/DDBJ whole genome shotgun (WGS) entry which is preliminary data.</text>
</comment>
<name>A0A8S3C0H8_9BILA</name>
<organism evidence="1 3">
    <name type="scientific">Rotaria magnacalcarata</name>
    <dbReference type="NCBI Taxonomy" id="392030"/>
    <lineage>
        <taxon>Eukaryota</taxon>
        <taxon>Metazoa</taxon>
        <taxon>Spiralia</taxon>
        <taxon>Gnathifera</taxon>
        <taxon>Rotifera</taxon>
        <taxon>Eurotatoria</taxon>
        <taxon>Bdelloidea</taxon>
        <taxon>Philodinida</taxon>
        <taxon>Philodinidae</taxon>
        <taxon>Rotaria</taxon>
    </lineage>
</organism>
<evidence type="ECO:0000313" key="2">
    <source>
        <dbReference type="EMBL" id="CAF4878606.1"/>
    </source>
</evidence>
<protein>
    <submittedName>
        <fullName evidence="1">Uncharacterized protein</fullName>
    </submittedName>
</protein>
<sequence length="27" mass="2990">VVGFGFVARVTDGERRFGLLLDLDLKP</sequence>
<evidence type="ECO:0000313" key="1">
    <source>
        <dbReference type="EMBL" id="CAF4878109.1"/>
    </source>
</evidence>
<dbReference type="Proteomes" id="UP000681967">
    <property type="component" value="Unassembled WGS sequence"/>
</dbReference>
<dbReference type="EMBL" id="CAJOBH010160993">
    <property type="protein sequence ID" value="CAF4878606.1"/>
    <property type="molecule type" value="Genomic_DNA"/>
</dbReference>
<feature type="non-terminal residue" evidence="1">
    <location>
        <position position="1"/>
    </location>
</feature>
<gene>
    <name evidence="1" type="ORF">BYL167_LOCUS51235</name>
    <name evidence="2" type="ORF">BYL167_LOCUS51254</name>
</gene>